<feature type="coiled-coil region" evidence="1">
    <location>
        <begin position="38"/>
        <end position="114"/>
    </location>
</feature>
<keyword evidence="3" id="KW-1185">Reference proteome</keyword>
<evidence type="ECO:0000313" key="3">
    <source>
        <dbReference type="Proteomes" id="UP001597375"/>
    </source>
</evidence>
<gene>
    <name evidence="2" type="ORF">ACFSSA_04065</name>
</gene>
<keyword evidence="1" id="KW-0175">Coiled coil</keyword>
<dbReference type="RefSeq" id="WP_386818553.1">
    <property type="nucleotide sequence ID" value="NZ_JBHUIT010000002.1"/>
</dbReference>
<protein>
    <submittedName>
        <fullName evidence="2">Uncharacterized protein</fullName>
    </submittedName>
</protein>
<reference evidence="3" key="1">
    <citation type="journal article" date="2019" name="Int. J. Syst. Evol. Microbiol.">
        <title>The Global Catalogue of Microorganisms (GCM) 10K type strain sequencing project: providing services to taxonomists for standard genome sequencing and annotation.</title>
        <authorList>
            <consortium name="The Broad Institute Genomics Platform"/>
            <consortium name="The Broad Institute Genome Sequencing Center for Infectious Disease"/>
            <person name="Wu L."/>
            <person name="Ma J."/>
        </authorList>
    </citation>
    <scope>NUCLEOTIDE SEQUENCE [LARGE SCALE GENOMIC DNA]</scope>
    <source>
        <strain evidence="3">CGMCC 4.7106</strain>
    </source>
</reference>
<dbReference type="EMBL" id="JBHUIT010000002">
    <property type="protein sequence ID" value="MFD2255843.1"/>
    <property type="molecule type" value="Genomic_DNA"/>
</dbReference>
<comment type="caution">
    <text evidence="2">The sequence shown here is derived from an EMBL/GenBank/DDBJ whole genome shotgun (WGS) entry which is preliminary data.</text>
</comment>
<name>A0ABW5D685_9BACT</name>
<accession>A0ABW5D685</accession>
<evidence type="ECO:0000313" key="2">
    <source>
        <dbReference type="EMBL" id="MFD2255843.1"/>
    </source>
</evidence>
<dbReference type="Proteomes" id="UP001597375">
    <property type="component" value="Unassembled WGS sequence"/>
</dbReference>
<evidence type="ECO:0000256" key="1">
    <source>
        <dbReference type="SAM" id="Coils"/>
    </source>
</evidence>
<organism evidence="2 3">
    <name type="scientific">Luteolibacter algae</name>
    <dbReference type="NCBI Taxonomy" id="454151"/>
    <lineage>
        <taxon>Bacteria</taxon>
        <taxon>Pseudomonadati</taxon>
        <taxon>Verrucomicrobiota</taxon>
        <taxon>Verrucomicrobiia</taxon>
        <taxon>Verrucomicrobiales</taxon>
        <taxon>Verrucomicrobiaceae</taxon>
        <taxon>Luteolibacter</taxon>
    </lineage>
</organism>
<proteinExistence type="predicted"/>
<sequence length="221" mass="24170">MNTMTILLGATFALLLAAVVFSFQGMNEGVRNAPPEELARLRSQIEQLRIEQDRLKLEKQLQEVRESSAPEVAPTPPSDVEKMKAELAEKEAEIAALAAEKEDAEKKAETYRDEAGLIGQRELEKGDNELRRARMIRDALLIGRVKEYVSDPDFGGFATIEIVLPEHVQTGTVLAIRRNTGILGQVKVSDISADGAIASPMPGFGQVEPQAGDELIIPPQL</sequence>